<feature type="transmembrane region" description="Helical" evidence="10">
    <location>
        <begin position="250"/>
        <end position="276"/>
    </location>
</feature>
<feature type="transmembrane region" description="Helical" evidence="10">
    <location>
        <begin position="154"/>
        <end position="175"/>
    </location>
</feature>
<keyword evidence="12" id="KW-1185">Reference proteome</keyword>
<feature type="transmembrane region" description="Helical" evidence="10">
    <location>
        <begin position="677"/>
        <end position="695"/>
    </location>
</feature>
<protein>
    <submittedName>
        <fullName evidence="13">Polycystic kidney disease protein 1-like 2</fullName>
    </submittedName>
</protein>
<feature type="compositionally biased region" description="Basic and acidic residues" evidence="9">
    <location>
        <begin position="191"/>
        <end position="201"/>
    </location>
</feature>
<accession>A0ABM1RXH4</accession>
<dbReference type="InterPro" id="IPR046791">
    <property type="entry name" value="Polycystin_dom"/>
</dbReference>
<dbReference type="RefSeq" id="XP_022236079.1">
    <property type="nucleotide sequence ID" value="XM_022380371.1"/>
</dbReference>
<evidence type="ECO:0000256" key="8">
    <source>
        <dbReference type="PROSITE-ProRule" id="PRU00152"/>
    </source>
</evidence>
<dbReference type="InterPro" id="IPR013122">
    <property type="entry name" value="PKD1_2_channel"/>
</dbReference>
<evidence type="ECO:0000256" key="6">
    <source>
        <dbReference type="ARBA" id="ARBA00023136"/>
    </source>
</evidence>
<feature type="transmembrane region" description="Helical" evidence="10">
    <location>
        <begin position="288"/>
        <end position="310"/>
    </location>
</feature>
<feature type="region of interest" description="Disordered" evidence="9">
    <location>
        <begin position="191"/>
        <end position="238"/>
    </location>
</feature>
<dbReference type="Pfam" id="PF01477">
    <property type="entry name" value="PLAT"/>
    <property type="match status" value="1"/>
</dbReference>
<feature type="domain" description="PLAT" evidence="11">
    <location>
        <begin position="1"/>
        <end position="66"/>
    </location>
</feature>
<feature type="transmembrane region" description="Helical" evidence="10">
    <location>
        <begin position="109"/>
        <end position="130"/>
    </location>
</feature>
<feature type="transmembrane region" description="Helical" evidence="10">
    <location>
        <begin position="637"/>
        <end position="657"/>
    </location>
</feature>
<gene>
    <name evidence="13" type="primary">LOC106476534</name>
</gene>
<comment type="subcellular location">
    <subcellularLocation>
        <location evidence="1">Membrane</location>
        <topology evidence="1">Multi-pass membrane protein</topology>
    </subcellularLocation>
</comment>
<evidence type="ECO:0000256" key="4">
    <source>
        <dbReference type="ARBA" id="ARBA00022729"/>
    </source>
</evidence>
<evidence type="ECO:0000313" key="12">
    <source>
        <dbReference type="Proteomes" id="UP000694941"/>
    </source>
</evidence>
<feature type="transmembrane region" description="Helical" evidence="10">
    <location>
        <begin position="767"/>
        <end position="789"/>
    </location>
</feature>
<dbReference type="InterPro" id="IPR051223">
    <property type="entry name" value="Polycystin"/>
</dbReference>
<feature type="transmembrane region" description="Helical" evidence="10">
    <location>
        <begin position="386"/>
        <end position="402"/>
    </location>
</feature>
<evidence type="ECO:0000256" key="3">
    <source>
        <dbReference type="ARBA" id="ARBA00022692"/>
    </source>
</evidence>
<organism evidence="12 13">
    <name type="scientific">Limulus polyphemus</name>
    <name type="common">Atlantic horseshoe crab</name>
    <dbReference type="NCBI Taxonomy" id="6850"/>
    <lineage>
        <taxon>Eukaryota</taxon>
        <taxon>Metazoa</taxon>
        <taxon>Ecdysozoa</taxon>
        <taxon>Arthropoda</taxon>
        <taxon>Chelicerata</taxon>
        <taxon>Merostomata</taxon>
        <taxon>Xiphosura</taxon>
        <taxon>Limulidae</taxon>
        <taxon>Limulus</taxon>
    </lineage>
</organism>
<proteinExistence type="inferred from homology"/>
<dbReference type="PROSITE" id="PS50095">
    <property type="entry name" value="PLAT"/>
    <property type="match status" value="1"/>
</dbReference>
<feature type="compositionally biased region" description="Basic and acidic residues" evidence="9">
    <location>
        <begin position="226"/>
        <end position="238"/>
    </location>
</feature>
<evidence type="ECO:0000313" key="13">
    <source>
        <dbReference type="RefSeq" id="XP_022236079.1"/>
    </source>
</evidence>
<dbReference type="Proteomes" id="UP000694941">
    <property type="component" value="Unplaced"/>
</dbReference>
<dbReference type="InterPro" id="IPR001024">
    <property type="entry name" value="PLAT/LH2_dom"/>
</dbReference>
<keyword evidence="4" id="KW-0732">Signal</keyword>
<comment type="caution">
    <text evidence="8">Lacks conserved residue(s) required for the propagation of feature annotation.</text>
</comment>
<evidence type="ECO:0000259" key="11">
    <source>
        <dbReference type="PROSITE" id="PS50095"/>
    </source>
</evidence>
<feature type="transmembrane region" description="Helical" evidence="10">
    <location>
        <begin position="829"/>
        <end position="851"/>
    </location>
</feature>
<evidence type="ECO:0000256" key="10">
    <source>
        <dbReference type="SAM" id="Phobius"/>
    </source>
</evidence>
<sequence>MTVPRSLGRLNYMRIWHDNSGKGKFRSWFLSFIVIRDVQTGQKYEFIANKWFAVEKDDGAIDRLLPVAGKGEATEFSHLFNVTSRKNLSDGHLWFSIFMRPPKSRFTRCQRVSCCIALLYLSMLVNAMWYGRTSSKPSASAVSVGPLSLSPEQIGVGVMANLIVFPPTFLMITLFRKSKLRKLRPSRVTEALKKQSGRTDNEDSTSTGSVRPGTSTSTSTLISDTTKPRKDNDREDDTEKKKKKKKKFLFPWWCLYLAWFVSLSTIAVSVFFLWGYGVQFGDEKTRKWVTSLLISFFTSILVTQPIKVFLMAMIFSTLCKSVDNDEDDAEEDEEAPELNPDEEWLYAESPRRSERKLYKPINVQATQRAKEERLTEMKMNAVIREILSYLLFLWILIVLSYGNRDPNAFYMQVNLNNAFIKKGDSSLDFTQATTPLLFWRWVREAVVPELLVGKWYNGGQPLGLRGFLDDRVNRLMGYGVLRQVRTKNNTCNIVPVMKDISESCSGMTSIIDEDRKDYSPGWTEPPTGNSKDEYHYRSSSELDGLPFWGKLDVYSGGGYVFPLRGTRKQLKEMILKLETSDWVDSRTRAVFVEFSVYNAQVNLFGVVTIVAEFFPGGGIVPFYRIDPIRLMRYHEGFGLFVLLCEVFYVVFTLFFTVREIKNIRKERTAYFQSYWSIIELVIIGLSYTAIVFYVYRMVITHRILKIFTETNGNGYVKLQFVAAVDEIFGYISSFLIFIAILKFTRLLRFNRRMGFLYSTLSQCSKDLKSFCVVFLITYLAFVQVFYLIFGVSLIEFSSFVNSAETSFNMMRGKFDFESMYLTAPVVGPLIFFFFAFITSIILLNIFITLIISSFQSVKDDIDKQSNDFEIISFMKNKFKSMFGADGSEQNDQIDQPVPQSRDQIDRFPEKVDRLLYYINDMYFEGTLDLKNKSALKAIYKGSGENTAGIIRRNPHKPLPLIDWSELTDDQKVLDKL</sequence>
<reference evidence="13" key="1">
    <citation type="submission" date="2025-08" db="UniProtKB">
        <authorList>
            <consortium name="RefSeq"/>
        </authorList>
    </citation>
    <scope>IDENTIFICATION</scope>
    <source>
        <tissue evidence="13">Muscle</tissue>
    </source>
</reference>
<feature type="compositionally biased region" description="Polar residues" evidence="9">
    <location>
        <begin position="204"/>
        <end position="213"/>
    </location>
</feature>
<dbReference type="Gene3D" id="1.10.287.70">
    <property type="match status" value="1"/>
</dbReference>
<dbReference type="Gene3D" id="2.60.60.20">
    <property type="entry name" value="PLAT/LH2 domain"/>
    <property type="match status" value="1"/>
</dbReference>
<evidence type="ECO:0000256" key="5">
    <source>
        <dbReference type="ARBA" id="ARBA00022989"/>
    </source>
</evidence>
<dbReference type="InterPro" id="IPR036392">
    <property type="entry name" value="PLAT/LH2_dom_sf"/>
</dbReference>
<keyword evidence="6 10" id="KW-0472">Membrane</keyword>
<dbReference type="GeneID" id="106476534"/>
<evidence type="ECO:0000256" key="2">
    <source>
        <dbReference type="ARBA" id="ARBA00007200"/>
    </source>
</evidence>
<keyword evidence="7" id="KW-0325">Glycoprotein</keyword>
<evidence type="ECO:0000256" key="9">
    <source>
        <dbReference type="SAM" id="MobiDB-lite"/>
    </source>
</evidence>
<name>A0ABM1RXH4_LIMPO</name>
<dbReference type="InterPro" id="IPR003915">
    <property type="entry name" value="PKD_2"/>
</dbReference>
<dbReference type="Pfam" id="PF20519">
    <property type="entry name" value="Polycystin_dom"/>
    <property type="match status" value="1"/>
</dbReference>
<evidence type="ECO:0000256" key="1">
    <source>
        <dbReference type="ARBA" id="ARBA00004141"/>
    </source>
</evidence>
<evidence type="ECO:0000256" key="7">
    <source>
        <dbReference type="ARBA" id="ARBA00023180"/>
    </source>
</evidence>
<dbReference type="Pfam" id="PF08016">
    <property type="entry name" value="PKD_channel"/>
    <property type="match status" value="1"/>
</dbReference>
<feature type="compositionally biased region" description="Low complexity" evidence="9">
    <location>
        <begin position="214"/>
        <end position="225"/>
    </location>
</feature>
<dbReference type="PANTHER" id="PTHR10877">
    <property type="entry name" value="POLYCYSTIN FAMILY MEMBER"/>
    <property type="match status" value="1"/>
</dbReference>
<dbReference type="SUPFAM" id="SSF49723">
    <property type="entry name" value="Lipase/lipooxygenase domain (PLAT/LH2 domain)"/>
    <property type="match status" value="1"/>
</dbReference>
<comment type="similarity">
    <text evidence="2">Belongs to the polycystin family.</text>
</comment>
<dbReference type="PRINTS" id="PR01433">
    <property type="entry name" value="POLYCYSTIN2"/>
</dbReference>
<keyword evidence="3 10" id="KW-0812">Transmembrane</keyword>
<feature type="transmembrane region" description="Helical" evidence="10">
    <location>
        <begin position="727"/>
        <end position="747"/>
    </location>
</feature>
<keyword evidence="5 10" id="KW-1133">Transmembrane helix</keyword>
<dbReference type="PANTHER" id="PTHR10877:SF150">
    <property type="entry name" value="REJ DOMAIN-CONTAINING PROTEIN"/>
    <property type="match status" value="1"/>
</dbReference>